<keyword evidence="1" id="KW-0472">Membrane</keyword>
<evidence type="ECO:0000256" key="1">
    <source>
        <dbReference type="SAM" id="Phobius"/>
    </source>
</evidence>
<keyword evidence="1" id="KW-1133">Transmembrane helix</keyword>
<feature type="transmembrane region" description="Helical" evidence="1">
    <location>
        <begin position="47"/>
        <end position="64"/>
    </location>
</feature>
<dbReference type="GO" id="GO:0055056">
    <property type="term" value="F:D-glucose transmembrane transporter activity"/>
    <property type="evidence" value="ECO:0007669"/>
    <property type="project" value="TreeGrafter"/>
</dbReference>
<gene>
    <name evidence="2" type="ORF">SKAU_G00030600</name>
</gene>
<dbReference type="PANTHER" id="PTHR23503">
    <property type="entry name" value="SOLUTE CARRIER FAMILY 2"/>
    <property type="match status" value="1"/>
</dbReference>
<dbReference type="AlphaFoldDB" id="A0A9Q1GE74"/>
<evidence type="ECO:0000313" key="3">
    <source>
        <dbReference type="Proteomes" id="UP001152622"/>
    </source>
</evidence>
<dbReference type="OrthoDB" id="4540492at2759"/>
<feature type="transmembrane region" description="Helical" evidence="1">
    <location>
        <begin position="21"/>
        <end position="41"/>
    </location>
</feature>
<proteinExistence type="predicted"/>
<keyword evidence="3" id="KW-1185">Reference proteome</keyword>
<dbReference type="GO" id="GO:0046323">
    <property type="term" value="P:D-glucose import"/>
    <property type="evidence" value="ECO:0007669"/>
    <property type="project" value="TreeGrafter"/>
</dbReference>
<reference evidence="2" key="1">
    <citation type="journal article" date="2023" name="Science">
        <title>Genome structures resolve the early diversification of teleost fishes.</title>
        <authorList>
            <person name="Parey E."/>
            <person name="Louis A."/>
            <person name="Montfort J."/>
            <person name="Bouchez O."/>
            <person name="Roques C."/>
            <person name="Iampietro C."/>
            <person name="Lluch J."/>
            <person name="Castinel A."/>
            <person name="Donnadieu C."/>
            <person name="Desvignes T."/>
            <person name="Floi Bucao C."/>
            <person name="Jouanno E."/>
            <person name="Wen M."/>
            <person name="Mejri S."/>
            <person name="Dirks R."/>
            <person name="Jansen H."/>
            <person name="Henkel C."/>
            <person name="Chen W.J."/>
            <person name="Zahm M."/>
            <person name="Cabau C."/>
            <person name="Klopp C."/>
            <person name="Thompson A.W."/>
            <person name="Robinson-Rechavi M."/>
            <person name="Braasch I."/>
            <person name="Lecointre G."/>
            <person name="Bobe J."/>
            <person name="Postlethwait J.H."/>
            <person name="Berthelot C."/>
            <person name="Roest Crollius H."/>
            <person name="Guiguen Y."/>
        </authorList>
    </citation>
    <scope>NUCLEOTIDE SEQUENCE</scope>
    <source>
        <strain evidence="2">WJC10195</strain>
    </source>
</reference>
<accession>A0A9Q1GE74</accession>
<dbReference type="GO" id="GO:0070837">
    <property type="term" value="P:dehydroascorbic acid transport"/>
    <property type="evidence" value="ECO:0007669"/>
    <property type="project" value="TreeGrafter"/>
</dbReference>
<evidence type="ECO:0000313" key="2">
    <source>
        <dbReference type="EMBL" id="KAJ8382282.1"/>
    </source>
</evidence>
<keyword evidence="1" id="KW-0812">Transmembrane</keyword>
<protein>
    <submittedName>
        <fullName evidence="2">Uncharacterized protein</fullName>
    </submittedName>
</protein>
<dbReference type="Proteomes" id="UP001152622">
    <property type="component" value="Chromosome 1"/>
</dbReference>
<dbReference type="EMBL" id="JAINUF010000001">
    <property type="protein sequence ID" value="KAJ8382282.1"/>
    <property type="molecule type" value="Genomic_DNA"/>
</dbReference>
<sequence>MFSSSSCRAWSSSEWGGGLCSSSASALWLFSFGLLTIFLNFQNRVSWMPYLSFACILAVIASFCSGPGHKSLSLLVCQLGPRGLDAQPTCPLAEGVILTLVPLGNRSKEHEGQCQHDVTLALAEIRGGIPFILTGELFEQSYRPAAFMIAGPSTGSQTLLWGSCSLSSRKPCRPLLSWCSWQSVSWGAVFLYFILPETKNTNLHGDQPELRQDQQSLRLHP</sequence>
<organism evidence="2 3">
    <name type="scientific">Synaphobranchus kaupii</name>
    <name type="common">Kaup's arrowtooth eel</name>
    <dbReference type="NCBI Taxonomy" id="118154"/>
    <lineage>
        <taxon>Eukaryota</taxon>
        <taxon>Metazoa</taxon>
        <taxon>Chordata</taxon>
        <taxon>Craniata</taxon>
        <taxon>Vertebrata</taxon>
        <taxon>Euteleostomi</taxon>
        <taxon>Actinopterygii</taxon>
        <taxon>Neopterygii</taxon>
        <taxon>Teleostei</taxon>
        <taxon>Anguilliformes</taxon>
        <taxon>Synaphobranchidae</taxon>
        <taxon>Synaphobranchus</taxon>
    </lineage>
</organism>
<comment type="caution">
    <text evidence="2">The sequence shown here is derived from an EMBL/GenBank/DDBJ whole genome shotgun (WGS) entry which is preliminary data.</text>
</comment>
<dbReference type="PANTHER" id="PTHR23503:SF35">
    <property type="entry name" value="SOLUTE CARRIER FAMILY 2, FACILITATED GLUCOSE TRANSPORTER MEMBER 9"/>
    <property type="match status" value="1"/>
</dbReference>
<dbReference type="GO" id="GO:0005886">
    <property type="term" value="C:plasma membrane"/>
    <property type="evidence" value="ECO:0007669"/>
    <property type="project" value="TreeGrafter"/>
</dbReference>
<name>A0A9Q1GE74_SYNKA</name>
<dbReference type="InterPro" id="IPR045263">
    <property type="entry name" value="GLUT"/>
</dbReference>